<feature type="domain" description="GHMP kinase N-terminal" evidence="9">
    <location>
        <begin position="54"/>
        <end position="131"/>
    </location>
</feature>
<comment type="function">
    <text evidence="7">Catalyzes the ATP-dependent phosphorylation of L-homoserine to L-homoserine phosphate.</text>
</comment>
<comment type="subcellular location">
    <subcellularLocation>
        <location evidence="7">Cytoplasm</location>
    </subcellularLocation>
</comment>
<comment type="catalytic activity">
    <reaction evidence="7">
        <text>L-homoserine + ATP = O-phospho-L-homoserine + ADP + H(+)</text>
        <dbReference type="Rhea" id="RHEA:13985"/>
        <dbReference type="ChEBI" id="CHEBI:15378"/>
        <dbReference type="ChEBI" id="CHEBI:30616"/>
        <dbReference type="ChEBI" id="CHEBI:57476"/>
        <dbReference type="ChEBI" id="CHEBI:57590"/>
        <dbReference type="ChEBI" id="CHEBI:456216"/>
        <dbReference type="EC" id="2.7.1.39"/>
    </reaction>
</comment>
<dbReference type="PANTHER" id="PTHR20861">
    <property type="entry name" value="HOMOSERINE/4-DIPHOSPHOCYTIDYL-2-C-METHYL-D-ERYTHRITOL KINASE"/>
    <property type="match status" value="1"/>
</dbReference>
<keyword evidence="3 7" id="KW-0791">Threonine biosynthesis</keyword>
<organism evidence="11 12">
    <name type="scientific">Tetragenococcus muriaticus PMC-11-5</name>
    <dbReference type="NCBI Taxonomy" id="1302649"/>
    <lineage>
        <taxon>Bacteria</taxon>
        <taxon>Bacillati</taxon>
        <taxon>Bacillota</taxon>
        <taxon>Bacilli</taxon>
        <taxon>Lactobacillales</taxon>
        <taxon>Enterococcaceae</taxon>
        <taxon>Tetragenococcus</taxon>
    </lineage>
</organism>
<keyword evidence="4 7" id="KW-0547">Nucleotide-binding</keyword>
<dbReference type="Pfam" id="PF00288">
    <property type="entry name" value="GHMP_kinases_N"/>
    <property type="match status" value="1"/>
</dbReference>
<dbReference type="Pfam" id="PF08544">
    <property type="entry name" value="GHMP_kinases_C"/>
    <property type="match status" value="1"/>
</dbReference>
<dbReference type="AlphaFoldDB" id="A0A091BZ82"/>
<dbReference type="SUPFAM" id="SSF54211">
    <property type="entry name" value="Ribosomal protein S5 domain 2-like"/>
    <property type="match status" value="1"/>
</dbReference>
<dbReference type="InterPro" id="IPR006204">
    <property type="entry name" value="GHMP_kinase_N_dom"/>
</dbReference>
<evidence type="ECO:0000256" key="4">
    <source>
        <dbReference type="ARBA" id="ARBA00022741"/>
    </source>
</evidence>
<dbReference type="PATRIC" id="fig|1302649.3.peg.1698"/>
<protein>
    <recommendedName>
        <fullName evidence="7 8">Homoserine kinase</fullName>
        <shortName evidence="7">HK</shortName>
        <shortName evidence="7">HSK</shortName>
        <ecNumber evidence="7 8">2.7.1.39</ecNumber>
    </recommendedName>
</protein>
<dbReference type="RefSeq" id="WP_028789834.1">
    <property type="nucleotide sequence ID" value="NZ_JPVU01000179.1"/>
</dbReference>
<dbReference type="InterPro" id="IPR020568">
    <property type="entry name" value="Ribosomal_Su5_D2-typ_SF"/>
</dbReference>
<evidence type="ECO:0000256" key="8">
    <source>
        <dbReference type="NCBIfam" id="TIGR00191"/>
    </source>
</evidence>
<comment type="pathway">
    <text evidence="7">Amino-acid biosynthesis; L-threonine biosynthesis; L-threonine from L-aspartate: step 4/5.</text>
</comment>
<dbReference type="PRINTS" id="PR00958">
    <property type="entry name" value="HOMSERKINASE"/>
</dbReference>
<dbReference type="GO" id="GO:0004413">
    <property type="term" value="F:homoserine kinase activity"/>
    <property type="evidence" value="ECO:0007669"/>
    <property type="project" value="UniProtKB-UniRule"/>
</dbReference>
<comment type="caution">
    <text evidence="7">Lacks conserved residue(s) required for the propagation of feature annotation.</text>
</comment>
<comment type="caution">
    <text evidence="11">The sequence shown here is derived from an EMBL/GenBank/DDBJ whole genome shotgun (WGS) entry which is preliminary data.</text>
</comment>
<keyword evidence="5 7" id="KW-0418">Kinase</keyword>
<evidence type="ECO:0000256" key="5">
    <source>
        <dbReference type="ARBA" id="ARBA00022777"/>
    </source>
</evidence>
<dbReference type="SUPFAM" id="SSF55060">
    <property type="entry name" value="GHMP Kinase, C-terminal domain"/>
    <property type="match status" value="1"/>
</dbReference>
<keyword evidence="1 7" id="KW-0028">Amino-acid biosynthesis</keyword>
<dbReference type="PIRSF" id="PIRSF000676">
    <property type="entry name" value="Homoser_kin"/>
    <property type="match status" value="1"/>
</dbReference>
<evidence type="ECO:0000256" key="1">
    <source>
        <dbReference type="ARBA" id="ARBA00022605"/>
    </source>
</evidence>
<dbReference type="InterPro" id="IPR013750">
    <property type="entry name" value="GHMP_kinase_C_dom"/>
</dbReference>
<dbReference type="PANTHER" id="PTHR20861:SF1">
    <property type="entry name" value="HOMOSERINE KINASE"/>
    <property type="match status" value="1"/>
</dbReference>
<evidence type="ECO:0000256" key="6">
    <source>
        <dbReference type="ARBA" id="ARBA00022840"/>
    </source>
</evidence>
<keyword evidence="6 7" id="KW-0067">ATP-binding</keyword>
<dbReference type="Gene3D" id="3.30.230.10">
    <property type="match status" value="1"/>
</dbReference>
<feature type="domain" description="GHMP kinase C-terminal" evidence="10">
    <location>
        <begin position="196"/>
        <end position="272"/>
    </location>
</feature>
<dbReference type="UniPathway" id="UPA00050">
    <property type="reaction ID" value="UER00064"/>
</dbReference>
<dbReference type="NCBIfam" id="TIGR00191">
    <property type="entry name" value="thrB"/>
    <property type="match status" value="1"/>
</dbReference>
<evidence type="ECO:0000256" key="2">
    <source>
        <dbReference type="ARBA" id="ARBA00022679"/>
    </source>
</evidence>
<dbReference type="EMBL" id="JPVU01000179">
    <property type="protein sequence ID" value="KFN90871.1"/>
    <property type="molecule type" value="Genomic_DNA"/>
</dbReference>
<keyword evidence="7" id="KW-0963">Cytoplasm</keyword>
<evidence type="ECO:0000256" key="7">
    <source>
        <dbReference type="HAMAP-Rule" id="MF_00384"/>
    </source>
</evidence>
<dbReference type="InterPro" id="IPR036554">
    <property type="entry name" value="GHMP_kinase_C_sf"/>
</dbReference>
<dbReference type="GO" id="GO:0009088">
    <property type="term" value="P:threonine biosynthetic process"/>
    <property type="evidence" value="ECO:0007669"/>
    <property type="project" value="UniProtKB-UniRule"/>
</dbReference>
<evidence type="ECO:0000313" key="11">
    <source>
        <dbReference type="EMBL" id="KFN90871.1"/>
    </source>
</evidence>
<reference evidence="11 12" key="1">
    <citation type="submission" date="2014-08" db="EMBL/GenBank/DDBJ databases">
        <title>Genome sequence of Tetragenococcus muriaticus.</title>
        <authorList>
            <person name="Chuea-nongthon C."/>
            <person name="Rodtong S."/>
            <person name="Yongsawatdigul J."/>
            <person name="Steele J.L."/>
            <person name="Liu X.-y."/>
            <person name="Speers J."/>
            <person name="Glasner J.D."/>
            <person name="Neeno-Eckwall E.C."/>
        </authorList>
    </citation>
    <scope>NUCLEOTIDE SEQUENCE [LARGE SCALE GENOMIC DNA]</scope>
    <source>
        <strain evidence="11 12">PMC-11-5</strain>
    </source>
</reference>
<evidence type="ECO:0000259" key="9">
    <source>
        <dbReference type="Pfam" id="PF00288"/>
    </source>
</evidence>
<dbReference type="GO" id="GO:0005524">
    <property type="term" value="F:ATP binding"/>
    <property type="evidence" value="ECO:0007669"/>
    <property type="project" value="UniProtKB-UniRule"/>
</dbReference>
<proteinExistence type="inferred from homology"/>
<dbReference type="OrthoDB" id="9769912at2"/>
<dbReference type="EC" id="2.7.1.39" evidence="7 8"/>
<sequence>MKIRVPATSANLGPGFDSCGLALSRYLTIEVIEEDTKWTVDHELGESIPHDEQNLLVQTAQKVAPMMKPQHIKMSSTIPIASGVGSSSSVIVAGIELANRVENLNLTERQKLEIATSIEGHPDNCAPAICGDFVVASYFFNQGKPTIHYVKHYFPECCIIAYIPNSQILTKESRSVLPETLPYDEAVKASSIANVMIAAVLNGDLVLAGQMMQEDHWHEGYREKFVPHLSSIRQIVKQNGGYGAFLSGAGPTVLILTSEDKADFITLELEKMGGTAHIEQLSHDREGVQVF</sequence>
<dbReference type="HAMAP" id="MF_00384">
    <property type="entry name" value="Homoser_kinase"/>
    <property type="match status" value="1"/>
</dbReference>
<gene>
    <name evidence="7" type="primary">thrB</name>
    <name evidence="11" type="ORF">TMUPMC115_1695</name>
</gene>
<dbReference type="GO" id="GO:0005737">
    <property type="term" value="C:cytoplasm"/>
    <property type="evidence" value="ECO:0007669"/>
    <property type="project" value="UniProtKB-SubCell"/>
</dbReference>
<accession>A0A091BZ82</accession>
<dbReference type="InterPro" id="IPR014721">
    <property type="entry name" value="Ribsml_uS5_D2-typ_fold_subgr"/>
</dbReference>
<evidence type="ECO:0000313" key="12">
    <source>
        <dbReference type="Proteomes" id="UP000029380"/>
    </source>
</evidence>
<evidence type="ECO:0000256" key="3">
    <source>
        <dbReference type="ARBA" id="ARBA00022697"/>
    </source>
</evidence>
<dbReference type="InterPro" id="IPR000870">
    <property type="entry name" value="Homoserine_kinase"/>
</dbReference>
<dbReference type="Proteomes" id="UP000029380">
    <property type="component" value="Unassembled WGS sequence"/>
</dbReference>
<comment type="similarity">
    <text evidence="7">Belongs to the GHMP kinase family. Homoserine kinase subfamily.</text>
</comment>
<dbReference type="Gene3D" id="3.30.70.890">
    <property type="entry name" value="GHMP kinase, C-terminal domain"/>
    <property type="match status" value="1"/>
</dbReference>
<evidence type="ECO:0000259" key="10">
    <source>
        <dbReference type="Pfam" id="PF08544"/>
    </source>
</evidence>
<keyword evidence="2 7" id="KW-0808">Transferase</keyword>
<name>A0A091BZ82_9ENTE</name>